<dbReference type="Proteomes" id="UP001501508">
    <property type="component" value="Unassembled WGS sequence"/>
</dbReference>
<keyword evidence="2" id="KW-1185">Reference proteome</keyword>
<evidence type="ECO:0000313" key="1">
    <source>
        <dbReference type="EMBL" id="GAA4447679.1"/>
    </source>
</evidence>
<dbReference type="RefSeq" id="WP_345033021.1">
    <property type="nucleotide sequence ID" value="NZ_BAABEY010000036.1"/>
</dbReference>
<organism evidence="1 2">
    <name type="scientific">Ravibacter arvi</name>
    <dbReference type="NCBI Taxonomy" id="2051041"/>
    <lineage>
        <taxon>Bacteria</taxon>
        <taxon>Pseudomonadati</taxon>
        <taxon>Bacteroidota</taxon>
        <taxon>Cytophagia</taxon>
        <taxon>Cytophagales</taxon>
        <taxon>Spirosomataceae</taxon>
        <taxon>Ravibacter</taxon>
    </lineage>
</organism>
<evidence type="ECO:0000313" key="2">
    <source>
        <dbReference type="Proteomes" id="UP001501508"/>
    </source>
</evidence>
<sequence length="85" mass="9212">MDTVLRKALNRASGKTGLPVKPDRAFYNKVGINQKRFGQLLRGEKPIYGFEAVNLSEFFGVPLEELCKNESPAAAGNSAGQSVNV</sequence>
<reference evidence="2" key="1">
    <citation type="journal article" date="2019" name="Int. J. Syst. Evol. Microbiol.">
        <title>The Global Catalogue of Microorganisms (GCM) 10K type strain sequencing project: providing services to taxonomists for standard genome sequencing and annotation.</title>
        <authorList>
            <consortium name="The Broad Institute Genomics Platform"/>
            <consortium name="The Broad Institute Genome Sequencing Center for Infectious Disease"/>
            <person name="Wu L."/>
            <person name="Ma J."/>
        </authorList>
    </citation>
    <scope>NUCLEOTIDE SEQUENCE [LARGE SCALE GENOMIC DNA]</scope>
    <source>
        <strain evidence="2">JCM 31920</strain>
    </source>
</reference>
<accession>A0ABP8MB42</accession>
<protein>
    <recommendedName>
        <fullName evidence="3">HTH cro/C1-type domain-containing protein</fullName>
    </recommendedName>
</protein>
<gene>
    <name evidence="1" type="ORF">GCM10023091_42990</name>
</gene>
<evidence type="ECO:0008006" key="3">
    <source>
        <dbReference type="Google" id="ProtNLM"/>
    </source>
</evidence>
<proteinExistence type="predicted"/>
<name>A0ABP8MB42_9BACT</name>
<dbReference type="EMBL" id="BAABEY010000036">
    <property type="protein sequence ID" value="GAA4447679.1"/>
    <property type="molecule type" value="Genomic_DNA"/>
</dbReference>
<comment type="caution">
    <text evidence="1">The sequence shown here is derived from an EMBL/GenBank/DDBJ whole genome shotgun (WGS) entry which is preliminary data.</text>
</comment>